<keyword evidence="1" id="KW-0547">Nucleotide-binding</keyword>
<feature type="domain" description="DNA helicase Pif1-like DEAD-box helicase" evidence="2">
    <location>
        <begin position="1"/>
        <end position="102"/>
    </location>
</feature>
<keyword evidence="1" id="KW-0067">ATP-binding</keyword>
<evidence type="ECO:0000259" key="3">
    <source>
        <dbReference type="Pfam" id="PF21530"/>
    </source>
</evidence>
<dbReference type="InterPro" id="IPR010285">
    <property type="entry name" value="DNA_helicase_pif1-like_DEAD"/>
</dbReference>
<dbReference type="AlphaFoldDB" id="A0A0L8I6J8"/>
<comment type="cofactor">
    <cofactor evidence="1">
        <name>Mg(2+)</name>
        <dbReference type="ChEBI" id="CHEBI:18420"/>
    </cofactor>
</comment>
<accession>A0A0L8I6J8</accession>
<keyword evidence="1" id="KW-0378">Hydrolase</keyword>
<gene>
    <name evidence="4" type="ORF">OCBIM_22032104mg</name>
</gene>
<dbReference type="SUPFAM" id="SSF52540">
    <property type="entry name" value="P-loop containing nucleoside triphosphate hydrolases"/>
    <property type="match status" value="1"/>
</dbReference>
<dbReference type="PANTHER" id="PTHR10492:SF57">
    <property type="entry name" value="ATP-DEPENDENT DNA HELICASE"/>
    <property type="match status" value="1"/>
</dbReference>
<evidence type="ECO:0000256" key="1">
    <source>
        <dbReference type="RuleBase" id="RU363044"/>
    </source>
</evidence>
<dbReference type="GO" id="GO:0016887">
    <property type="term" value="F:ATP hydrolysis activity"/>
    <property type="evidence" value="ECO:0007669"/>
    <property type="project" value="RHEA"/>
</dbReference>
<dbReference type="EMBL" id="KQ416421">
    <property type="protein sequence ID" value="KOF97034.1"/>
    <property type="molecule type" value="Genomic_DNA"/>
</dbReference>
<dbReference type="GO" id="GO:0005524">
    <property type="term" value="F:ATP binding"/>
    <property type="evidence" value="ECO:0007669"/>
    <property type="project" value="UniProtKB-KW"/>
</dbReference>
<name>A0A0L8I6J8_OCTBM</name>
<dbReference type="GO" id="GO:0000723">
    <property type="term" value="P:telomere maintenance"/>
    <property type="evidence" value="ECO:0007669"/>
    <property type="project" value="InterPro"/>
</dbReference>
<keyword evidence="1" id="KW-0233">DNA recombination</keyword>
<comment type="similarity">
    <text evidence="1">Belongs to the helicase family.</text>
</comment>
<dbReference type="Pfam" id="PF05970">
    <property type="entry name" value="PIF1"/>
    <property type="match status" value="1"/>
</dbReference>
<dbReference type="Pfam" id="PF21530">
    <property type="entry name" value="Pif1_2B_dom"/>
    <property type="match status" value="1"/>
</dbReference>
<dbReference type="OrthoDB" id="6152825at2759"/>
<dbReference type="InterPro" id="IPR027417">
    <property type="entry name" value="P-loop_NTPase"/>
</dbReference>
<dbReference type="EC" id="5.6.2.3" evidence="1"/>
<dbReference type="GO" id="GO:0006310">
    <property type="term" value="P:DNA recombination"/>
    <property type="evidence" value="ECO:0007669"/>
    <property type="project" value="UniProtKB-KW"/>
</dbReference>
<proteinExistence type="inferred from homology"/>
<comment type="catalytic activity">
    <reaction evidence="1">
        <text>ATP + H2O = ADP + phosphate + H(+)</text>
        <dbReference type="Rhea" id="RHEA:13065"/>
        <dbReference type="ChEBI" id="CHEBI:15377"/>
        <dbReference type="ChEBI" id="CHEBI:15378"/>
        <dbReference type="ChEBI" id="CHEBI:30616"/>
        <dbReference type="ChEBI" id="CHEBI:43474"/>
        <dbReference type="ChEBI" id="CHEBI:456216"/>
        <dbReference type="EC" id="5.6.2.3"/>
    </reaction>
</comment>
<keyword evidence="1" id="KW-0227">DNA damage</keyword>
<keyword evidence="1" id="KW-0347">Helicase</keyword>
<reference evidence="4" key="1">
    <citation type="submission" date="2015-07" db="EMBL/GenBank/DDBJ databases">
        <title>MeaNS - Measles Nucleotide Surveillance Program.</title>
        <authorList>
            <person name="Tran T."/>
            <person name="Druce J."/>
        </authorList>
    </citation>
    <scope>NUCLEOTIDE SEQUENCE</scope>
    <source>
        <strain evidence="4">UCB-OBI-ISO-001</strain>
        <tissue evidence="4">Gonad</tissue>
    </source>
</reference>
<evidence type="ECO:0000259" key="2">
    <source>
        <dbReference type="Pfam" id="PF05970"/>
    </source>
</evidence>
<keyword evidence="1" id="KW-0234">DNA repair</keyword>
<dbReference type="PANTHER" id="PTHR10492">
    <property type="match status" value="1"/>
</dbReference>
<feature type="domain" description="DNA helicase Pif1-like 2B" evidence="3">
    <location>
        <begin position="184"/>
        <end position="229"/>
    </location>
</feature>
<dbReference type="GO" id="GO:0043139">
    <property type="term" value="F:5'-3' DNA helicase activity"/>
    <property type="evidence" value="ECO:0007669"/>
    <property type="project" value="UniProtKB-EC"/>
</dbReference>
<sequence>MTNKGAPEALDWSLKGIRDSTASMGGATLLLPGDLWQTLPIIPKGSWADEVYACLKSSTLWPKVKTLSLSTNMPPHLLGDSMSAAFAEDILTLGEGKVPRNDSGDISISELCNTVDNPSDLLETVFPNLENINWFSERTNLAPKTVAVKAINDQLISRIPGEERIYKSIDQTSDPQDIVNYPIEFLNSLEPAGLPHHVLRLRVGCPIMLIRNLLPPKQCNGTRLVIKSLMPHIITGCRRGENVFISRMQFYPSGSDMPFNFHRSQFLVRPCFAMSINKSQGQTLLVAGIHLGFSIQTG</sequence>
<dbReference type="GO" id="GO:0006281">
    <property type="term" value="P:DNA repair"/>
    <property type="evidence" value="ECO:0007669"/>
    <property type="project" value="UniProtKB-KW"/>
</dbReference>
<protein>
    <recommendedName>
        <fullName evidence="1">ATP-dependent DNA helicase</fullName>
        <ecNumber evidence="1">5.6.2.3</ecNumber>
    </recommendedName>
</protein>
<dbReference type="InterPro" id="IPR049163">
    <property type="entry name" value="Pif1-like_2B_dom"/>
</dbReference>
<evidence type="ECO:0000313" key="4">
    <source>
        <dbReference type="EMBL" id="KOF97034.1"/>
    </source>
</evidence>
<organism evidence="4">
    <name type="scientific">Octopus bimaculoides</name>
    <name type="common">California two-spotted octopus</name>
    <dbReference type="NCBI Taxonomy" id="37653"/>
    <lineage>
        <taxon>Eukaryota</taxon>
        <taxon>Metazoa</taxon>
        <taxon>Spiralia</taxon>
        <taxon>Lophotrochozoa</taxon>
        <taxon>Mollusca</taxon>
        <taxon>Cephalopoda</taxon>
        <taxon>Coleoidea</taxon>
        <taxon>Octopodiformes</taxon>
        <taxon>Octopoda</taxon>
        <taxon>Incirrata</taxon>
        <taxon>Octopodidae</taxon>
        <taxon>Octopus</taxon>
    </lineage>
</organism>